<sequence length="660" mass="74136">MSVSTDDDQLGAHIHSNKEDDGERDEESIGIRLLTELESHENGGSSPIEERNLETEASMEGLLVPRGNCGEETKGSDVQAHKMVSAVSSLVVNGVDKPDEAIHPSNALFSTGAHGERFKRTNTHAYDRRMSAEKITSTEYVDPVTDFSGTLAETPRSPASNFQGNGDLPSYGATETQNLNGYGKEANSTLTRERPDQENYRGNHNSEIRNPERNPRVPFPSSNGDGFVRAGGRARAGIIERPAQGCEERYWRRSDRGELQPRIPVNHSQQRSYYDYRGSSNQVLMYSRFNSGIRSSDVPTHTEHEKVKLLRMVHELEDQLKRTCDLDVIPSERMAHRSHWREKPGSFYYSQDLMDEGYLQMGLPAYSRRGKRDGRWRYRSQYPKRPFSAEITETSRQPNNYYCHPVNWRRSEPLPPPAAAYNGKFYAICHDKGIDSPYSSCPSSPQRYMDYGSLPYGYDTRSDDEICDKEREYEKYREGKPTVQSHVMAVAGGAPWIICSHCNRLLQLPTDFLLLKKKCHRLRCGSCSAVLKFSLRNRRQLVPYVRHAGAPPPSEADERGDSLRANTLTLDPRSNGFMQAEIVSYSDDIGMSYSAEGDPACLAMLHGIGNPLDESSVAKRLHKSGPTPLHQLMGYSSVSQIFRGPEATQKGATSAIVKRP</sequence>
<gene>
    <name evidence="1" type="ORF">MLD38_011059</name>
</gene>
<protein>
    <submittedName>
        <fullName evidence="1">Uncharacterized protein</fullName>
    </submittedName>
</protein>
<reference evidence="2" key="1">
    <citation type="journal article" date="2023" name="Front. Plant Sci.">
        <title>Chromosomal-level genome assembly of Melastoma candidum provides insights into trichome evolution.</title>
        <authorList>
            <person name="Zhong Y."/>
            <person name="Wu W."/>
            <person name="Sun C."/>
            <person name="Zou P."/>
            <person name="Liu Y."/>
            <person name="Dai S."/>
            <person name="Zhou R."/>
        </authorList>
    </citation>
    <scope>NUCLEOTIDE SEQUENCE [LARGE SCALE GENOMIC DNA]</scope>
</reference>
<evidence type="ECO:0000313" key="1">
    <source>
        <dbReference type="EMBL" id="KAI4372875.1"/>
    </source>
</evidence>
<dbReference type="EMBL" id="CM042883">
    <property type="protein sequence ID" value="KAI4372875.1"/>
    <property type="molecule type" value="Genomic_DNA"/>
</dbReference>
<organism evidence="1 2">
    <name type="scientific">Melastoma candidum</name>
    <dbReference type="NCBI Taxonomy" id="119954"/>
    <lineage>
        <taxon>Eukaryota</taxon>
        <taxon>Viridiplantae</taxon>
        <taxon>Streptophyta</taxon>
        <taxon>Embryophyta</taxon>
        <taxon>Tracheophyta</taxon>
        <taxon>Spermatophyta</taxon>
        <taxon>Magnoliopsida</taxon>
        <taxon>eudicotyledons</taxon>
        <taxon>Gunneridae</taxon>
        <taxon>Pentapetalae</taxon>
        <taxon>rosids</taxon>
        <taxon>malvids</taxon>
        <taxon>Myrtales</taxon>
        <taxon>Melastomataceae</taxon>
        <taxon>Melastomatoideae</taxon>
        <taxon>Melastomateae</taxon>
        <taxon>Melastoma</taxon>
    </lineage>
</organism>
<keyword evidence="2" id="KW-1185">Reference proteome</keyword>
<dbReference type="Proteomes" id="UP001057402">
    <property type="component" value="Chromosome 4"/>
</dbReference>
<comment type="caution">
    <text evidence="1">The sequence shown here is derived from an EMBL/GenBank/DDBJ whole genome shotgun (WGS) entry which is preliminary data.</text>
</comment>
<name>A0ACB9R2D8_9MYRT</name>
<proteinExistence type="predicted"/>
<evidence type="ECO:0000313" key="2">
    <source>
        <dbReference type="Proteomes" id="UP001057402"/>
    </source>
</evidence>
<accession>A0ACB9R2D8</accession>